<dbReference type="InterPro" id="IPR038063">
    <property type="entry name" value="Transpep_catalytic_dom"/>
</dbReference>
<comment type="similarity">
    <text evidence="2">Belongs to the YkuD family.</text>
</comment>
<dbReference type="EMBL" id="LNQB01000052">
    <property type="protein sequence ID" value="OAP49678.1"/>
    <property type="molecule type" value="Genomic_DNA"/>
</dbReference>
<dbReference type="InterPro" id="IPR036365">
    <property type="entry name" value="PGBD-like_sf"/>
</dbReference>
<gene>
    <name evidence="10" type="ORF">ATB98_21630</name>
</gene>
<evidence type="ECO:0000259" key="9">
    <source>
        <dbReference type="PROSITE" id="PS52029"/>
    </source>
</evidence>
<name>A0A178YQ48_SINSA</name>
<feature type="active site" description="Nucleophile" evidence="7">
    <location>
        <position position="548"/>
    </location>
</feature>
<dbReference type="AlphaFoldDB" id="A0A178YQ48"/>
<dbReference type="InterPro" id="IPR052905">
    <property type="entry name" value="LD-transpeptidase_YkuD-like"/>
</dbReference>
<evidence type="ECO:0000313" key="10">
    <source>
        <dbReference type="EMBL" id="OAP49678.1"/>
    </source>
</evidence>
<dbReference type="GO" id="GO:0071555">
    <property type="term" value="P:cell wall organization"/>
    <property type="evidence" value="ECO:0007669"/>
    <property type="project" value="UniProtKB-UniRule"/>
</dbReference>
<protein>
    <submittedName>
        <fullName evidence="10">Peptidoglycan-binding protein</fullName>
    </submittedName>
</protein>
<evidence type="ECO:0000313" key="11">
    <source>
        <dbReference type="Proteomes" id="UP000078507"/>
    </source>
</evidence>
<dbReference type="PANTHER" id="PTHR41533:SF2">
    <property type="entry name" value="BLR7131 PROTEIN"/>
    <property type="match status" value="1"/>
</dbReference>
<dbReference type="GO" id="GO:0016740">
    <property type="term" value="F:transferase activity"/>
    <property type="evidence" value="ECO:0007669"/>
    <property type="project" value="UniProtKB-KW"/>
</dbReference>
<dbReference type="GO" id="GO:0008360">
    <property type="term" value="P:regulation of cell shape"/>
    <property type="evidence" value="ECO:0007669"/>
    <property type="project" value="UniProtKB-UniRule"/>
</dbReference>
<evidence type="ECO:0000256" key="3">
    <source>
        <dbReference type="ARBA" id="ARBA00022679"/>
    </source>
</evidence>
<keyword evidence="8" id="KW-0732">Signal</keyword>
<evidence type="ECO:0000256" key="6">
    <source>
        <dbReference type="ARBA" id="ARBA00023316"/>
    </source>
</evidence>
<dbReference type="Gene3D" id="2.40.440.10">
    <property type="entry name" value="L,D-transpeptidase catalytic domain-like"/>
    <property type="match status" value="1"/>
</dbReference>
<keyword evidence="6 7" id="KW-0961">Cell wall biogenesis/degradation</keyword>
<evidence type="ECO:0000256" key="5">
    <source>
        <dbReference type="ARBA" id="ARBA00022984"/>
    </source>
</evidence>
<dbReference type="OrthoDB" id="9778545at2"/>
<dbReference type="InterPro" id="IPR005490">
    <property type="entry name" value="LD_TPept_cat_dom"/>
</dbReference>
<evidence type="ECO:0000256" key="7">
    <source>
        <dbReference type="PROSITE-ProRule" id="PRU01373"/>
    </source>
</evidence>
<dbReference type="InterPro" id="IPR036366">
    <property type="entry name" value="PGBDSf"/>
</dbReference>
<dbReference type="Gene3D" id="1.10.101.10">
    <property type="entry name" value="PGBD-like superfamily/PGBD"/>
    <property type="match status" value="1"/>
</dbReference>
<dbReference type="Pfam" id="PF20142">
    <property type="entry name" value="Scaffold"/>
    <property type="match status" value="1"/>
</dbReference>
<dbReference type="PANTHER" id="PTHR41533">
    <property type="entry name" value="L,D-TRANSPEPTIDASE HI_1667-RELATED"/>
    <property type="match status" value="1"/>
</dbReference>
<sequence>MRLIKSAAVVALMGACAIATMDVRPAEAITLMDFIRGGKKRTAPERAQPVQPMPGFGMAVPPTAEDRAAVKPPRVSSPRYYSYKADALRKVATERLLDPVVTGSVRTYDLPPMVRAPTSNARQFLPEVDVRATAEVAKAVEAFYAGRSDFLWVQGGEVNARAKSALAVLKDAASVGLDPSDYAVAVPADDYDRADMTARQKDLARFEIATSVAVLTYVQDTVRGRIDPNRISGYHDFKRKSVDLFAFLDKLAAGGDVAALIEEQNPKSSQFAALKQELQRLRAQKDASPRVEIAPGTLLKPGESNPELANVIQGIMLKGSEALKQEHAAVLAGYQGTPDYTPELVTLVEAFQKENGLKPDGVVGQASIRVLTGGDTVADKINKVEIAMEQARWLPDGLGDRYVFINQPAFTASYTENGAEQFSMRVVVGSKSNQTYFFQDEIQTVEVNPYWGVPQSILVNEMLPKLRSDPNYLDRMGYQVEVGGRVVPSSAVDWYGSTTSVAVRQPPSSDNALGELKILFPNSHAIYMHDTPSKSFFKRDQRALSHGCVRLAEPRRMAAAVLGVSVDEVGKEIASGRNKALPVPSKVPVYVSYFTAWPNKDGTVEYFSDVYGRDMYMNRAFDATRKARHLEG</sequence>
<dbReference type="SUPFAM" id="SSF141523">
    <property type="entry name" value="L,D-transpeptidase catalytic domain-like"/>
    <property type="match status" value="1"/>
</dbReference>
<dbReference type="GO" id="GO:0004180">
    <property type="term" value="F:carboxypeptidase activity"/>
    <property type="evidence" value="ECO:0007669"/>
    <property type="project" value="UniProtKB-ARBA"/>
</dbReference>
<dbReference type="GO" id="GO:0009252">
    <property type="term" value="P:peptidoglycan biosynthetic process"/>
    <property type="evidence" value="ECO:0007669"/>
    <property type="project" value="UniProtKB-UniPathway"/>
</dbReference>
<feature type="active site" description="Proton donor/acceptor" evidence="7">
    <location>
        <position position="529"/>
    </location>
</feature>
<accession>A0A178YQ48</accession>
<dbReference type="UniPathway" id="UPA00219"/>
<evidence type="ECO:0000256" key="8">
    <source>
        <dbReference type="SAM" id="SignalP"/>
    </source>
</evidence>
<dbReference type="Pfam" id="PF03734">
    <property type="entry name" value="YkuD"/>
    <property type="match status" value="1"/>
</dbReference>
<comment type="pathway">
    <text evidence="1 7">Cell wall biogenesis; peptidoglycan biosynthesis.</text>
</comment>
<feature type="chain" id="PRO_5008098149" evidence="8">
    <location>
        <begin position="22"/>
        <end position="632"/>
    </location>
</feature>
<dbReference type="PROSITE" id="PS52029">
    <property type="entry name" value="LD_TPASE"/>
    <property type="match status" value="1"/>
</dbReference>
<dbReference type="PROSITE" id="PS51257">
    <property type="entry name" value="PROKAR_LIPOPROTEIN"/>
    <property type="match status" value="1"/>
</dbReference>
<dbReference type="CDD" id="cd16913">
    <property type="entry name" value="YkuD_like"/>
    <property type="match status" value="1"/>
</dbReference>
<keyword evidence="5 7" id="KW-0573">Peptidoglycan synthesis</keyword>
<proteinExistence type="inferred from homology"/>
<feature type="signal peptide" evidence="8">
    <location>
        <begin position="1"/>
        <end position="21"/>
    </location>
</feature>
<keyword evidence="11" id="KW-1185">Reference proteome</keyword>
<dbReference type="InterPro" id="IPR045380">
    <property type="entry name" value="LD_TPept_scaffold_dom"/>
</dbReference>
<dbReference type="STRING" id="36856.ATB98_21630"/>
<evidence type="ECO:0000256" key="4">
    <source>
        <dbReference type="ARBA" id="ARBA00022960"/>
    </source>
</evidence>
<dbReference type="Proteomes" id="UP000078507">
    <property type="component" value="Unassembled WGS sequence"/>
</dbReference>
<feature type="domain" description="L,D-TPase catalytic" evidence="9">
    <location>
        <begin position="401"/>
        <end position="569"/>
    </location>
</feature>
<dbReference type="RefSeq" id="WP_066868979.1">
    <property type="nucleotide sequence ID" value="NZ_LNQB01000052.1"/>
</dbReference>
<keyword evidence="4 7" id="KW-0133">Cell shape</keyword>
<organism evidence="10 11">
    <name type="scientific">Sinorhizobium saheli</name>
    <dbReference type="NCBI Taxonomy" id="36856"/>
    <lineage>
        <taxon>Bacteria</taxon>
        <taxon>Pseudomonadati</taxon>
        <taxon>Pseudomonadota</taxon>
        <taxon>Alphaproteobacteria</taxon>
        <taxon>Hyphomicrobiales</taxon>
        <taxon>Rhizobiaceae</taxon>
        <taxon>Sinorhizobium/Ensifer group</taxon>
        <taxon>Sinorhizobium</taxon>
    </lineage>
</organism>
<evidence type="ECO:0000256" key="1">
    <source>
        <dbReference type="ARBA" id="ARBA00004752"/>
    </source>
</evidence>
<reference evidence="10 11" key="1">
    <citation type="submission" date="2015-11" db="EMBL/GenBank/DDBJ databases">
        <title>Ensifer anhuiense sp. nov., an effective nitrogen fixation bacterium with Glycine soja.</title>
        <authorList>
            <person name="Yan H."/>
            <person name="Chen W."/>
        </authorList>
    </citation>
    <scope>NUCLEOTIDE SEQUENCE [LARGE SCALE GENOMIC DNA]</scope>
    <source>
        <strain evidence="10 11">LMG 7837</strain>
    </source>
</reference>
<evidence type="ECO:0000256" key="2">
    <source>
        <dbReference type="ARBA" id="ARBA00005992"/>
    </source>
</evidence>
<keyword evidence="3" id="KW-0808">Transferase</keyword>
<dbReference type="SUPFAM" id="SSF47090">
    <property type="entry name" value="PGBD-like"/>
    <property type="match status" value="1"/>
</dbReference>
<comment type="caution">
    <text evidence="10">The sequence shown here is derived from an EMBL/GenBank/DDBJ whole genome shotgun (WGS) entry which is preliminary data.</text>
</comment>